<dbReference type="Pfam" id="PF00059">
    <property type="entry name" value="Lectin_C"/>
    <property type="match status" value="1"/>
</dbReference>
<proteinExistence type="predicted"/>
<dbReference type="Ensembl" id="ENSNMLT00000038459.1">
    <property type="protein sequence ID" value="ENSNMLP00000034520.1"/>
    <property type="gene ID" value="ENSNMLG00000021478.1"/>
</dbReference>
<dbReference type="InterPro" id="IPR001304">
    <property type="entry name" value="C-type_lectin-like"/>
</dbReference>
<name>A0A8C6UL31_9GOBI</name>
<organism evidence="3 4">
    <name type="scientific">Neogobius melanostomus</name>
    <name type="common">round goby</name>
    <dbReference type="NCBI Taxonomy" id="47308"/>
    <lineage>
        <taxon>Eukaryota</taxon>
        <taxon>Metazoa</taxon>
        <taxon>Chordata</taxon>
        <taxon>Craniata</taxon>
        <taxon>Vertebrata</taxon>
        <taxon>Euteleostomi</taxon>
        <taxon>Actinopterygii</taxon>
        <taxon>Neopterygii</taxon>
        <taxon>Teleostei</taxon>
        <taxon>Neoteleostei</taxon>
        <taxon>Acanthomorphata</taxon>
        <taxon>Gobiaria</taxon>
        <taxon>Gobiiformes</taxon>
        <taxon>Gobioidei</taxon>
        <taxon>Gobiidae</taxon>
        <taxon>Benthophilinae</taxon>
        <taxon>Neogobiini</taxon>
        <taxon>Neogobius</taxon>
    </lineage>
</organism>
<dbReference type="SMART" id="SM00034">
    <property type="entry name" value="CLECT"/>
    <property type="match status" value="1"/>
</dbReference>
<evidence type="ECO:0000259" key="2">
    <source>
        <dbReference type="PROSITE" id="PS50041"/>
    </source>
</evidence>
<dbReference type="InterPro" id="IPR016187">
    <property type="entry name" value="CTDL_fold"/>
</dbReference>
<keyword evidence="1" id="KW-0812">Transmembrane</keyword>
<dbReference type="InterPro" id="IPR016186">
    <property type="entry name" value="C-type_lectin-like/link_sf"/>
</dbReference>
<feature type="transmembrane region" description="Helical" evidence="1">
    <location>
        <begin position="6"/>
        <end position="23"/>
    </location>
</feature>
<dbReference type="AlphaFoldDB" id="A0A8C6UL31"/>
<dbReference type="PANTHER" id="PTHR22803">
    <property type="entry name" value="MANNOSE, PHOSPHOLIPASE, LECTIN RECEPTOR RELATED"/>
    <property type="match status" value="1"/>
</dbReference>
<dbReference type="PROSITE" id="PS50041">
    <property type="entry name" value="C_TYPE_LECTIN_2"/>
    <property type="match status" value="1"/>
</dbReference>
<keyword evidence="4" id="KW-1185">Reference proteome</keyword>
<evidence type="ECO:0000313" key="4">
    <source>
        <dbReference type="Proteomes" id="UP000694523"/>
    </source>
</evidence>
<keyword evidence="1" id="KW-0472">Membrane</keyword>
<dbReference type="Gene3D" id="3.10.100.10">
    <property type="entry name" value="Mannose-Binding Protein A, subunit A"/>
    <property type="match status" value="1"/>
</dbReference>
<sequence length="178" mass="20376">MTKVSLTTFTLIYSTLILFIYYYEYYYFNKGCPEGWTPFGTRCFKFFDSKLTWTNAEKSCQSHGANLASIHSIEENKFIVDLIKKATGENRQTFIGGHDAVQDNLWMWSDGSVWDYANWGKGEPNNAAGKENCLEINFPETLWNDVPQTLTLNYICSKDASLKVTLGDLQCRCIPNNN</sequence>
<feature type="domain" description="C-type lectin" evidence="2">
    <location>
        <begin position="39"/>
        <end position="157"/>
    </location>
</feature>
<dbReference type="Proteomes" id="UP000694523">
    <property type="component" value="Unplaced"/>
</dbReference>
<evidence type="ECO:0000313" key="3">
    <source>
        <dbReference type="Ensembl" id="ENSNMLP00000034520.1"/>
    </source>
</evidence>
<reference evidence="3" key="1">
    <citation type="submission" date="2025-08" db="UniProtKB">
        <authorList>
            <consortium name="Ensembl"/>
        </authorList>
    </citation>
    <scope>IDENTIFICATION</scope>
</reference>
<dbReference type="InterPro" id="IPR050111">
    <property type="entry name" value="C-type_lectin/snaclec_domain"/>
</dbReference>
<accession>A0A8C6UL31</accession>
<dbReference type="CDD" id="cd00037">
    <property type="entry name" value="CLECT"/>
    <property type="match status" value="1"/>
</dbReference>
<protein>
    <recommendedName>
        <fullName evidence="2">C-type lectin domain-containing protein</fullName>
    </recommendedName>
</protein>
<reference evidence="3" key="2">
    <citation type="submission" date="2025-09" db="UniProtKB">
        <authorList>
            <consortium name="Ensembl"/>
        </authorList>
    </citation>
    <scope>IDENTIFICATION</scope>
</reference>
<dbReference type="PRINTS" id="PR00356">
    <property type="entry name" value="ANTIFREEZEII"/>
</dbReference>
<keyword evidence="1" id="KW-1133">Transmembrane helix</keyword>
<dbReference type="InterPro" id="IPR002353">
    <property type="entry name" value="AntifreezeII"/>
</dbReference>
<evidence type="ECO:0000256" key="1">
    <source>
        <dbReference type="SAM" id="Phobius"/>
    </source>
</evidence>
<dbReference type="SUPFAM" id="SSF56436">
    <property type="entry name" value="C-type lectin-like"/>
    <property type="match status" value="1"/>
</dbReference>